<dbReference type="OrthoDB" id="9804124at2"/>
<reference evidence="5" key="1">
    <citation type="submission" date="2018-12" db="EMBL/GenBank/DDBJ databases">
        <title>Tengunoibacter tsumagoiensis gen. nov., sp. nov., Dictyobacter kobayashii sp. nov., D. alpinus sp. nov., and D. joshuensis sp. nov. and description of Dictyobacteraceae fam. nov. within the order Ktedonobacterales isolated from Tengu-no-mugimeshi.</title>
        <authorList>
            <person name="Wang C.M."/>
            <person name="Zheng Y."/>
            <person name="Sakai Y."/>
            <person name="Toyoda A."/>
            <person name="Minakuchi Y."/>
            <person name="Abe K."/>
            <person name="Yokota A."/>
            <person name="Yabe S."/>
        </authorList>
    </citation>
    <scope>NUCLEOTIDE SEQUENCE [LARGE SCALE GENOMIC DNA]</scope>
    <source>
        <strain evidence="5">Uno11</strain>
    </source>
</reference>
<dbReference type="PANTHER" id="PTHR30627">
    <property type="entry name" value="PEPTIDOGLYCAN D,D-TRANSPEPTIDASE"/>
    <property type="match status" value="1"/>
</dbReference>
<dbReference type="RefSeq" id="WP_126548448.1">
    <property type="nucleotide sequence ID" value="NZ_BIFS01000001.1"/>
</dbReference>
<dbReference type="InterPro" id="IPR012338">
    <property type="entry name" value="Beta-lactam/transpept-like"/>
</dbReference>
<dbReference type="GO" id="GO:0008658">
    <property type="term" value="F:penicillin binding"/>
    <property type="evidence" value="ECO:0007669"/>
    <property type="project" value="InterPro"/>
</dbReference>
<dbReference type="GO" id="GO:0046677">
    <property type="term" value="P:response to antibiotic"/>
    <property type="evidence" value="ECO:0007669"/>
    <property type="project" value="UniProtKB-KW"/>
</dbReference>
<dbReference type="GO" id="GO:0005886">
    <property type="term" value="C:plasma membrane"/>
    <property type="evidence" value="ECO:0007669"/>
    <property type="project" value="TreeGrafter"/>
</dbReference>
<comment type="caution">
    <text evidence="4">The sequence shown here is derived from an EMBL/GenBank/DDBJ whole genome shotgun (WGS) entry which is preliminary data.</text>
</comment>
<evidence type="ECO:0000259" key="3">
    <source>
        <dbReference type="Pfam" id="PF21922"/>
    </source>
</evidence>
<dbReference type="Proteomes" id="UP000287188">
    <property type="component" value="Unassembled WGS sequence"/>
</dbReference>
<dbReference type="InterPro" id="IPR050515">
    <property type="entry name" value="Beta-lactam/transpept"/>
</dbReference>
<dbReference type="GO" id="GO:0008800">
    <property type="term" value="F:beta-lactamase activity"/>
    <property type="evidence" value="ECO:0007669"/>
    <property type="project" value="UniProtKB-EC"/>
</dbReference>
<proteinExistence type="predicted"/>
<dbReference type="Gene3D" id="3.90.1310.10">
    <property type="entry name" value="Penicillin-binding protein 2a (Domain 2)"/>
    <property type="match status" value="1"/>
</dbReference>
<dbReference type="SUPFAM" id="SSF56601">
    <property type="entry name" value="beta-lactamase/transpeptidase-like"/>
    <property type="match status" value="1"/>
</dbReference>
<dbReference type="AlphaFoldDB" id="A0A402ABV9"/>
<dbReference type="GO" id="GO:0071555">
    <property type="term" value="P:cell wall organization"/>
    <property type="evidence" value="ECO:0007669"/>
    <property type="project" value="TreeGrafter"/>
</dbReference>
<keyword evidence="5" id="KW-1185">Reference proteome</keyword>
<dbReference type="InterPro" id="IPR001460">
    <property type="entry name" value="PCN-bd_Tpept"/>
</dbReference>
<name>A0A402ABV9_9CHLR</name>
<feature type="domain" description="Penicillin-binding protein transpeptidase" evidence="2">
    <location>
        <begin position="168"/>
        <end position="455"/>
    </location>
</feature>
<accession>A0A402ABV9</accession>
<dbReference type="Pfam" id="PF21922">
    <property type="entry name" value="PBP_dimer_2"/>
    <property type="match status" value="1"/>
</dbReference>
<dbReference type="Gene3D" id="3.40.710.10">
    <property type="entry name" value="DD-peptidase/beta-lactamase superfamily"/>
    <property type="match status" value="1"/>
</dbReference>
<organism evidence="4 5">
    <name type="scientific">Dictyobacter kobayashii</name>
    <dbReference type="NCBI Taxonomy" id="2014872"/>
    <lineage>
        <taxon>Bacteria</taxon>
        <taxon>Bacillati</taxon>
        <taxon>Chloroflexota</taxon>
        <taxon>Ktedonobacteria</taxon>
        <taxon>Ktedonobacterales</taxon>
        <taxon>Dictyobacteraceae</taxon>
        <taxon>Dictyobacter</taxon>
    </lineage>
</organism>
<dbReference type="PANTHER" id="PTHR30627:SF24">
    <property type="entry name" value="PENICILLIN-BINDING PROTEIN 4B"/>
    <property type="match status" value="1"/>
</dbReference>
<gene>
    <name evidence="4" type="ORF">KDK_03730</name>
</gene>
<evidence type="ECO:0000256" key="1">
    <source>
        <dbReference type="SAM" id="MobiDB-lite"/>
    </source>
</evidence>
<feature type="region of interest" description="Disordered" evidence="1">
    <location>
        <begin position="462"/>
        <end position="482"/>
    </location>
</feature>
<evidence type="ECO:0000259" key="2">
    <source>
        <dbReference type="Pfam" id="PF00905"/>
    </source>
</evidence>
<feature type="compositionally biased region" description="Polar residues" evidence="1">
    <location>
        <begin position="473"/>
        <end position="482"/>
    </location>
</feature>
<dbReference type="EMBL" id="BIFS01000001">
    <property type="protein sequence ID" value="GCE16573.1"/>
    <property type="molecule type" value="Genomic_DNA"/>
</dbReference>
<evidence type="ECO:0000313" key="4">
    <source>
        <dbReference type="EMBL" id="GCE16573.1"/>
    </source>
</evidence>
<sequence length="482" mass="53204">MTKSIRKLMNTFILAFLVVTGSLVYWQVVNADNVRATPHNERAFIGENCPLRGKIFDRNGVLLAESIKDANAPCGYIRHYTEPSLSNLIGYYVAGFPPHGIEAEYNDILSGEAGSNAMDHLIGHTLHVAPVGNDIYLTIDVRIQRVINQDFDTPNPPDNKLVYASDRGAIVVSNPHTGEVLAMLSRPSYDANKMVQTLSAGGKHWEDYFNQVNKENALIDRPLQARYIPGSIFKTVTLLGALDSDTYTLDSQWNKQQSLGPIVYDGSRIGPDKNLGYPFFTPGFPITTEYAYSNSDNVVFAQIGVKMGPQRWLDYTKRLYFNQDIPFDLPVAQSSVLNQNGQDLSTWQLAEDAFGQGVDYVTPLQMSLVDNTVANDGILMKPYVVARIIDPNKQPIQITAAQQLNQVVNNQTANEVRQSMFAVTRCNGGYPSVPIRTSPWGIMGKTGTAELGTGQPPIAGCSPRPPTIPVIQPGNQPLRSWR</sequence>
<feature type="domain" description="Penicillin binding protein A dimerisation" evidence="3">
    <location>
        <begin position="52"/>
        <end position="133"/>
    </location>
</feature>
<dbReference type="InterPro" id="IPR054120">
    <property type="entry name" value="PBPA_dimer"/>
</dbReference>
<evidence type="ECO:0000313" key="5">
    <source>
        <dbReference type="Proteomes" id="UP000287188"/>
    </source>
</evidence>
<protein>
    <submittedName>
        <fullName evidence="4">Penicillin-binding protein</fullName>
    </submittedName>
</protein>
<dbReference type="Pfam" id="PF00905">
    <property type="entry name" value="Transpeptidase"/>
    <property type="match status" value="1"/>
</dbReference>